<dbReference type="Proteomes" id="UP000264492">
    <property type="component" value="Unassembled WGS sequence"/>
</dbReference>
<dbReference type="AlphaFoldDB" id="A0A371JYQ2"/>
<feature type="domain" description="DUF4440" evidence="2">
    <location>
        <begin position="31"/>
        <end position="146"/>
    </location>
</feature>
<evidence type="ECO:0000313" key="4">
    <source>
        <dbReference type="Proteomes" id="UP000264492"/>
    </source>
</evidence>
<proteinExistence type="predicted"/>
<organism evidence="3 4">
    <name type="scientific">Lysobacter silvisoli</name>
    <dbReference type="NCBI Taxonomy" id="2293254"/>
    <lineage>
        <taxon>Bacteria</taxon>
        <taxon>Pseudomonadati</taxon>
        <taxon>Pseudomonadota</taxon>
        <taxon>Gammaproteobacteria</taxon>
        <taxon>Lysobacterales</taxon>
        <taxon>Lysobacteraceae</taxon>
        <taxon>Lysobacter</taxon>
    </lineage>
</organism>
<feature type="chain" id="PRO_5016622776" evidence="1">
    <location>
        <begin position="18"/>
        <end position="154"/>
    </location>
</feature>
<keyword evidence="4" id="KW-1185">Reference proteome</keyword>
<dbReference type="Pfam" id="PF14534">
    <property type="entry name" value="DUF4440"/>
    <property type="match status" value="1"/>
</dbReference>
<dbReference type="InterPro" id="IPR027843">
    <property type="entry name" value="DUF4440"/>
</dbReference>
<feature type="signal peptide" evidence="1">
    <location>
        <begin position="1"/>
        <end position="17"/>
    </location>
</feature>
<protein>
    <submittedName>
        <fullName evidence="3">Nuclear transport factor 2 family protein</fullName>
    </submittedName>
</protein>
<evidence type="ECO:0000313" key="3">
    <source>
        <dbReference type="EMBL" id="RDZ26707.1"/>
    </source>
</evidence>
<evidence type="ECO:0000256" key="1">
    <source>
        <dbReference type="SAM" id="SignalP"/>
    </source>
</evidence>
<sequence length="154" mass="17010">MKYALALALFALGPATAAEPATPAPSLEQLVLAQDQAVFAAFNACDVAEFRKYFDPAVEFYQDNDDVSVGVDELVQSFDGRCKDGKSNLRRELDASAVEVHPIQGYGAVQLGAHRFWIVADGEADELAAQPRFVHLWKRQGERWVITRVISYGH</sequence>
<gene>
    <name evidence="3" type="ORF">DX914_17180</name>
</gene>
<dbReference type="Gene3D" id="3.10.450.50">
    <property type="match status" value="1"/>
</dbReference>
<comment type="caution">
    <text evidence="3">The sequence shown here is derived from an EMBL/GenBank/DDBJ whole genome shotgun (WGS) entry which is preliminary data.</text>
</comment>
<keyword evidence="1" id="KW-0732">Signal</keyword>
<evidence type="ECO:0000259" key="2">
    <source>
        <dbReference type="Pfam" id="PF14534"/>
    </source>
</evidence>
<dbReference type="EMBL" id="QTSU01000003">
    <property type="protein sequence ID" value="RDZ26707.1"/>
    <property type="molecule type" value="Genomic_DNA"/>
</dbReference>
<dbReference type="InterPro" id="IPR032710">
    <property type="entry name" value="NTF2-like_dom_sf"/>
</dbReference>
<reference evidence="3 4" key="1">
    <citation type="submission" date="2018-08" db="EMBL/GenBank/DDBJ databases">
        <title>Lysobacter sp. zong2l5, whole genome shotgun sequence.</title>
        <authorList>
            <person name="Zhang X."/>
            <person name="Feng G."/>
            <person name="Zhu H."/>
        </authorList>
    </citation>
    <scope>NUCLEOTIDE SEQUENCE [LARGE SCALE GENOMIC DNA]</scope>
    <source>
        <strain evidence="4">zong2l5</strain>
    </source>
</reference>
<dbReference type="OrthoDB" id="119951at2"/>
<name>A0A371JYQ2_9GAMM</name>
<dbReference type="SUPFAM" id="SSF54427">
    <property type="entry name" value="NTF2-like"/>
    <property type="match status" value="1"/>
</dbReference>
<dbReference type="RefSeq" id="WP_115860997.1">
    <property type="nucleotide sequence ID" value="NZ_QTSU01000003.1"/>
</dbReference>
<accession>A0A371JYQ2</accession>